<accession>A0A9W3A151</accession>
<feature type="compositionally biased region" description="Polar residues" evidence="1">
    <location>
        <begin position="71"/>
        <end position="108"/>
    </location>
</feature>
<feature type="compositionally biased region" description="Polar residues" evidence="1">
    <location>
        <begin position="52"/>
        <end position="63"/>
    </location>
</feature>
<dbReference type="InterPro" id="IPR028265">
    <property type="entry name" value="TTDN1/SICKLE"/>
</dbReference>
<dbReference type="Pfam" id="PF15502">
    <property type="entry name" value="MPLKIP"/>
    <property type="match status" value="1"/>
</dbReference>
<dbReference type="Proteomes" id="UP001165740">
    <property type="component" value="Chromosome 1"/>
</dbReference>
<evidence type="ECO:0000313" key="2">
    <source>
        <dbReference type="Proteomes" id="UP001165740"/>
    </source>
</evidence>
<dbReference type="RefSeq" id="XP_055880935.1">
    <property type="nucleotide sequence ID" value="XM_056024960.1"/>
</dbReference>
<dbReference type="OrthoDB" id="6080679at2759"/>
<sequence>MVMEPHRTPSWGAPASGGLNANPLSPHTPSPQHHQGQGKQFSNRFQRPSPYNPNRSRNGTPDNGHSDDSPKTFQNFSSGNPFQNSCKKFSSDNPYQKSMNRSYQDGNKSSPSIKPFSHSSPLIPGGPHQRFSSNTPSKNFHGHSRNFQTPSPVRFMNDSNCHSNFAKRPFTPRNRSTGLRNPGSSDNIRDYVSPSMIEDPWKDLPATPIVPKLL</sequence>
<dbReference type="AlphaFoldDB" id="A0A9W3A151"/>
<feature type="region of interest" description="Disordered" evidence="1">
    <location>
        <begin position="1"/>
        <end position="187"/>
    </location>
</feature>
<gene>
    <name evidence="3" type="primary">LOC106050891</name>
</gene>
<feature type="compositionally biased region" description="Polar residues" evidence="1">
    <location>
        <begin position="173"/>
        <end position="186"/>
    </location>
</feature>
<protein>
    <submittedName>
        <fullName evidence="3">Uncharacterized protein LOC106050891 isoform X1</fullName>
    </submittedName>
</protein>
<feature type="compositionally biased region" description="Low complexity" evidence="1">
    <location>
        <begin position="109"/>
        <end position="121"/>
    </location>
</feature>
<keyword evidence="2" id="KW-1185">Reference proteome</keyword>
<dbReference type="GeneID" id="106050891"/>
<reference evidence="3" key="1">
    <citation type="submission" date="2025-08" db="UniProtKB">
        <authorList>
            <consortium name="RefSeq"/>
        </authorList>
    </citation>
    <scope>IDENTIFICATION</scope>
</reference>
<feature type="compositionally biased region" description="Polar residues" evidence="1">
    <location>
        <begin position="22"/>
        <end position="46"/>
    </location>
</feature>
<dbReference type="OMA" id="SINTYQQ"/>
<evidence type="ECO:0000313" key="3">
    <source>
        <dbReference type="RefSeq" id="XP_055880935.1"/>
    </source>
</evidence>
<feature type="compositionally biased region" description="Polar residues" evidence="1">
    <location>
        <begin position="145"/>
        <end position="163"/>
    </location>
</feature>
<proteinExistence type="predicted"/>
<organism evidence="2 3">
    <name type="scientific">Biomphalaria glabrata</name>
    <name type="common">Bloodfluke planorb</name>
    <name type="synonym">Freshwater snail</name>
    <dbReference type="NCBI Taxonomy" id="6526"/>
    <lineage>
        <taxon>Eukaryota</taxon>
        <taxon>Metazoa</taxon>
        <taxon>Spiralia</taxon>
        <taxon>Lophotrochozoa</taxon>
        <taxon>Mollusca</taxon>
        <taxon>Gastropoda</taxon>
        <taxon>Heterobranchia</taxon>
        <taxon>Euthyneura</taxon>
        <taxon>Panpulmonata</taxon>
        <taxon>Hygrophila</taxon>
        <taxon>Lymnaeoidea</taxon>
        <taxon>Planorbidae</taxon>
        <taxon>Biomphalaria</taxon>
    </lineage>
</organism>
<name>A0A9W3A151_BIOGL</name>
<evidence type="ECO:0000256" key="1">
    <source>
        <dbReference type="SAM" id="MobiDB-lite"/>
    </source>
</evidence>